<dbReference type="OrthoDB" id="9814067at2"/>
<dbReference type="Proteomes" id="UP000018766">
    <property type="component" value="Unassembled WGS sequence"/>
</dbReference>
<organism evidence="1 2">
    <name type="scientific">Pelistega indica</name>
    <dbReference type="NCBI Taxonomy" id="1414851"/>
    <lineage>
        <taxon>Bacteria</taxon>
        <taxon>Pseudomonadati</taxon>
        <taxon>Pseudomonadota</taxon>
        <taxon>Betaproteobacteria</taxon>
        <taxon>Burkholderiales</taxon>
        <taxon>Alcaligenaceae</taxon>
        <taxon>Pelistega</taxon>
    </lineage>
</organism>
<dbReference type="GO" id="GO:0004803">
    <property type="term" value="F:transposase activity"/>
    <property type="evidence" value="ECO:0007669"/>
    <property type="project" value="InterPro"/>
</dbReference>
<proteinExistence type="predicted"/>
<evidence type="ECO:0000313" key="1">
    <source>
        <dbReference type="EMBL" id="ETD66349.1"/>
    </source>
</evidence>
<dbReference type="RefSeq" id="WP_023953514.1">
    <property type="nucleotide sequence ID" value="NZ_AYSV01000146.1"/>
</dbReference>
<dbReference type="AlphaFoldDB" id="V8FPX5"/>
<comment type="caution">
    <text evidence="1">The sequence shown here is derived from an EMBL/GenBank/DDBJ whole genome shotgun (WGS) entry which is preliminary data.</text>
</comment>
<dbReference type="EMBL" id="AYSV01000146">
    <property type="protein sequence ID" value="ETD66349.1"/>
    <property type="molecule type" value="Genomic_DNA"/>
</dbReference>
<keyword evidence="2" id="KW-1185">Reference proteome</keyword>
<gene>
    <name evidence="1" type="ORF">V757_12750</name>
</gene>
<accession>V8FPX5</accession>
<reference evidence="1 2" key="1">
    <citation type="submission" date="2013-11" db="EMBL/GenBank/DDBJ databases">
        <title>Genomic analysis of Pelistega sp. HM-7.</title>
        <authorList>
            <person name="Kumbhare S.V."/>
            <person name="Shetty S.A."/>
            <person name="Sharma O."/>
            <person name="Dhotre D.P."/>
        </authorList>
    </citation>
    <scope>NUCLEOTIDE SEQUENCE [LARGE SCALE GENOMIC DNA]</scope>
    <source>
        <strain evidence="1 2">HM-7</strain>
    </source>
</reference>
<dbReference type="SUPFAM" id="SSF143422">
    <property type="entry name" value="Transposase IS200-like"/>
    <property type="match status" value="1"/>
</dbReference>
<dbReference type="InterPro" id="IPR036515">
    <property type="entry name" value="Transposase_17_sf"/>
</dbReference>
<protein>
    <recommendedName>
        <fullName evidence="3">Transposase</fullName>
    </recommendedName>
</protein>
<dbReference type="Gene3D" id="3.30.70.1290">
    <property type="entry name" value="Transposase IS200-like"/>
    <property type="match status" value="1"/>
</dbReference>
<evidence type="ECO:0000313" key="2">
    <source>
        <dbReference type="Proteomes" id="UP000018766"/>
    </source>
</evidence>
<name>V8FPX5_9BURK</name>
<dbReference type="GO" id="GO:0006313">
    <property type="term" value="P:DNA transposition"/>
    <property type="evidence" value="ECO:0007669"/>
    <property type="project" value="InterPro"/>
</dbReference>
<dbReference type="GO" id="GO:0003677">
    <property type="term" value="F:DNA binding"/>
    <property type="evidence" value="ECO:0007669"/>
    <property type="project" value="InterPro"/>
</dbReference>
<evidence type="ECO:0008006" key="3">
    <source>
        <dbReference type="Google" id="ProtNLM"/>
    </source>
</evidence>
<sequence length="232" mass="26670">MARLARLYAPNTCQLVQAKLLPHIARLSDEQQLKPKLLAWLEELSVRYQLPIHAWSITNEGIYFLSTPPNERTISQVVQALGRYLASSLRLGAVFASRYRSCLVEEGDHYLACMIWLEMYLHHKEGIEQPDLLPWTSAGVHTGRINKDLKWLTDHHDYWVLGNTSFERQARYKSLCEEGLSHSRILDIEAAIHGQWALGSDSFIEKIAPFASRRVLPSKRGRPRKETLLKNN</sequence>